<organism evidence="3 4">
    <name type="scientific">Adonisia turfae CCMR0082</name>
    <dbReference type="NCBI Taxonomy" id="2304604"/>
    <lineage>
        <taxon>Bacteria</taxon>
        <taxon>Bacillati</taxon>
        <taxon>Cyanobacteriota</taxon>
        <taxon>Adonisia</taxon>
        <taxon>Adonisia turfae</taxon>
    </lineage>
</organism>
<accession>A0A6M0S3L8</accession>
<comment type="caution">
    <text evidence="3">The sequence shown here is derived from an EMBL/GenBank/DDBJ whole genome shotgun (WGS) entry which is preliminary data.</text>
</comment>
<evidence type="ECO:0008006" key="5">
    <source>
        <dbReference type="Google" id="ProtNLM"/>
    </source>
</evidence>
<evidence type="ECO:0000256" key="1">
    <source>
        <dbReference type="SAM" id="MobiDB-lite"/>
    </source>
</evidence>
<gene>
    <name evidence="3" type="ORF">D0962_09405</name>
</gene>
<evidence type="ECO:0000313" key="3">
    <source>
        <dbReference type="EMBL" id="NEZ62996.1"/>
    </source>
</evidence>
<feature type="region of interest" description="Disordered" evidence="1">
    <location>
        <begin position="281"/>
        <end position="300"/>
    </location>
</feature>
<feature type="transmembrane region" description="Helical" evidence="2">
    <location>
        <begin position="66"/>
        <end position="84"/>
    </location>
</feature>
<protein>
    <recommendedName>
        <fullName evidence="5">DUF4760 domain-containing protein</fullName>
    </recommendedName>
</protein>
<name>A0A6M0S3L8_9CYAN</name>
<dbReference type="AlphaFoldDB" id="A0A6M0S3L8"/>
<keyword evidence="2" id="KW-1133">Transmembrane helix</keyword>
<keyword evidence="2" id="KW-0472">Membrane</keyword>
<evidence type="ECO:0000313" key="4">
    <source>
        <dbReference type="Proteomes" id="UP000473574"/>
    </source>
</evidence>
<evidence type="ECO:0000256" key="2">
    <source>
        <dbReference type="SAM" id="Phobius"/>
    </source>
</evidence>
<keyword evidence="2" id="KW-0812">Transmembrane</keyword>
<reference evidence="3 4" key="1">
    <citation type="journal article" date="2020" name="Microb. Ecol.">
        <title>Ecogenomics of the Marine Benthic Filamentous Cyanobacterium Adonisia.</title>
        <authorList>
            <person name="Walter J.M."/>
            <person name="Coutinho F.H."/>
            <person name="Leomil L."/>
            <person name="Hargreaves P.I."/>
            <person name="Campeao M.E."/>
            <person name="Vieira V.V."/>
            <person name="Silva B.S."/>
            <person name="Fistarol G.O."/>
            <person name="Salomon P.S."/>
            <person name="Sawabe T."/>
            <person name="Mino S."/>
            <person name="Hosokawa M."/>
            <person name="Miyashita H."/>
            <person name="Maruyama F."/>
            <person name="van Verk M.C."/>
            <person name="Dutilh B.E."/>
            <person name="Thompson C.C."/>
            <person name="Thompson F.L."/>
        </authorList>
    </citation>
    <scope>NUCLEOTIDE SEQUENCE [LARGE SCALE GENOMIC DNA]</scope>
    <source>
        <strain evidence="3 4">CCMR0082</strain>
    </source>
</reference>
<dbReference type="EMBL" id="QZCE01000002">
    <property type="protein sequence ID" value="NEZ62996.1"/>
    <property type="molecule type" value="Genomic_DNA"/>
</dbReference>
<proteinExistence type="predicted"/>
<sequence>MAHQRQHSPQRTRIHLGLIGKISLGILAAVTTVLFQPAVAQAVVLPTVSIAQAQSSSIFDMSETHLTAISIVLSTIGGAAVYMVNESWKRRQYIEEKIKDFETSPETINVRKMLSAELQCIELFPFVDKAMERFVIVDDRLWAAAILACKCNHTLQEEYDGIDRETPLYLQEPAVKSCIRDNFNRFLHHLQHFEKMIQAGALDKEKLRSYLYPWFETIKQIGTSESVKCPATKQQYTQHTALLEYMGLLDTVLDDQLSIVQRDVRALVTRYRSLSSFLEGRSSTPQATSKHVPCPDPGTA</sequence>
<dbReference type="Proteomes" id="UP000473574">
    <property type="component" value="Unassembled WGS sequence"/>
</dbReference>